<accession>A0A0J5Y883</accession>
<comment type="caution">
    <text evidence="10">The sequence shown here is derived from an EMBL/GenBank/DDBJ whole genome shotgun (WGS) entry which is preliminary data.</text>
</comment>
<dbReference type="RefSeq" id="WP_048007245.1">
    <property type="nucleotide sequence ID" value="NZ_JBLGCT010000001.1"/>
</dbReference>
<evidence type="ECO:0000256" key="4">
    <source>
        <dbReference type="ARBA" id="ARBA00022519"/>
    </source>
</evidence>
<evidence type="ECO:0000256" key="1">
    <source>
        <dbReference type="ARBA" id="ARBA00004429"/>
    </source>
</evidence>
<evidence type="ECO:0000256" key="6">
    <source>
        <dbReference type="ARBA" id="ARBA00022989"/>
    </source>
</evidence>
<evidence type="ECO:0000256" key="3">
    <source>
        <dbReference type="ARBA" id="ARBA00022475"/>
    </source>
</evidence>
<evidence type="ECO:0000256" key="2">
    <source>
        <dbReference type="ARBA" id="ARBA00022448"/>
    </source>
</evidence>
<keyword evidence="6 8" id="KW-1133">Transmembrane helix</keyword>
<comment type="subcellular location">
    <subcellularLocation>
        <location evidence="1">Cell inner membrane</location>
        <topology evidence="1">Multi-pass membrane protein</topology>
    </subcellularLocation>
    <subcellularLocation>
        <location evidence="8">Cell membrane</location>
        <topology evidence="8">Multi-pass membrane protein</topology>
    </subcellularLocation>
</comment>
<dbReference type="EMBL" id="LQQY01000011">
    <property type="protein sequence ID" value="KZE50110.1"/>
    <property type="molecule type" value="Genomic_DNA"/>
</dbReference>
<name>A0A0J5Y883_9BACI</name>
<feature type="domain" description="ABC transmembrane type-1" evidence="9">
    <location>
        <begin position="58"/>
        <end position="246"/>
    </location>
</feature>
<comment type="similarity">
    <text evidence="8">Belongs to the binding-protein-dependent transport system permease family.</text>
</comment>
<feature type="transmembrane region" description="Helical" evidence="8">
    <location>
        <begin position="186"/>
        <end position="219"/>
    </location>
</feature>
<gene>
    <name evidence="10" type="ORF">AV649_17985</name>
</gene>
<dbReference type="GO" id="GO:0055085">
    <property type="term" value="P:transmembrane transport"/>
    <property type="evidence" value="ECO:0007669"/>
    <property type="project" value="InterPro"/>
</dbReference>
<dbReference type="PANTHER" id="PTHR43357">
    <property type="entry name" value="INNER MEMBRANE ABC TRANSPORTER PERMEASE PROTEIN YDCV"/>
    <property type="match status" value="1"/>
</dbReference>
<evidence type="ECO:0000313" key="10">
    <source>
        <dbReference type="EMBL" id="KZE50110.1"/>
    </source>
</evidence>
<dbReference type="PATRIC" id="fig|189381.11.peg.677"/>
<keyword evidence="5 8" id="KW-0812">Transmembrane</keyword>
<keyword evidence="3" id="KW-1003">Cell membrane</keyword>
<dbReference type="Pfam" id="PF00528">
    <property type="entry name" value="BPD_transp_1"/>
    <property type="match status" value="1"/>
</dbReference>
<feature type="transmembrane region" description="Helical" evidence="8">
    <location>
        <begin position="53"/>
        <end position="77"/>
    </location>
</feature>
<evidence type="ECO:0000256" key="5">
    <source>
        <dbReference type="ARBA" id="ARBA00022692"/>
    </source>
</evidence>
<evidence type="ECO:0000259" key="9">
    <source>
        <dbReference type="PROSITE" id="PS50928"/>
    </source>
</evidence>
<dbReference type="Proteomes" id="UP000076510">
    <property type="component" value="Unassembled WGS sequence"/>
</dbReference>
<feature type="transmembrane region" description="Helical" evidence="8">
    <location>
        <begin position="231"/>
        <end position="254"/>
    </location>
</feature>
<organism evidence="10 11">
    <name type="scientific">Rossellomorea marisflavi</name>
    <dbReference type="NCBI Taxonomy" id="189381"/>
    <lineage>
        <taxon>Bacteria</taxon>
        <taxon>Bacillati</taxon>
        <taxon>Bacillota</taxon>
        <taxon>Bacilli</taxon>
        <taxon>Bacillales</taxon>
        <taxon>Bacillaceae</taxon>
        <taxon>Rossellomorea</taxon>
    </lineage>
</organism>
<feature type="transmembrane region" description="Helical" evidence="8">
    <location>
        <begin position="98"/>
        <end position="120"/>
    </location>
</feature>
<sequence length="270" mass="29955">MKQIGFYSATLLFFLFPVCFFIYKSFFGIWRWGEAFPVDPDARAWKVIAGEGELLSAVVVSVAIAVMVLILNLLIGLTAGKAFALHRFRGKVILESMLMMPLFLPALVVAAGLQLVFIRLGLADTWLGVAVVHLIPTVPYSIKLFKSAYEGIGTELIEQSMLLGGGAMDRFRHIELPQLIPAMNSVLFLTVVISLGQYVLTAIIGGGSVVTLAMIYYPFTRTADESVMSAFSLMFMMIPLITYLISVMVLKLFIPYRPSKKRRGNETPWN</sequence>
<dbReference type="InterPro" id="IPR035906">
    <property type="entry name" value="MetI-like_sf"/>
</dbReference>
<dbReference type="CDD" id="cd06261">
    <property type="entry name" value="TM_PBP2"/>
    <property type="match status" value="1"/>
</dbReference>
<dbReference type="SUPFAM" id="SSF161098">
    <property type="entry name" value="MetI-like"/>
    <property type="match status" value="1"/>
</dbReference>
<dbReference type="PROSITE" id="PS50928">
    <property type="entry name" value="ABC_TM1"/>
    <property type="match status" value="1"/>
</dbReference>
<dbReference type="AlphaFoldDB" id="A0A0J5Y883"/>
<dbReference type="GO" id="GO:0005886">
    <property type="term" value="C:plasma membrane"/>
    <property type="evidence" value="ECO:0007669"/>
    <property type="project" value="UniProtKB-SubCell"/>
</dbReference>
<keyword evidence="4" id="KW-0997">Cell inner membrane</keyword>
<proteinExistence type="inferred from homology"/>
<dbReference type="Gene3D" id="1.10.3720.10">
    <property type="entry name" value="MetI-like"/>
    <property type="match status" value="1"/>
</dbReference>
<dbReference type="OrthoDB" id="9782004at2"/>
<dbReference type="PANTHER" id="PTHR43357:SF4">
    <property type="entry name" value="INNER MEMBRANE ABC TRANSPORTER PERMEASE PROTEIN YDCV"/>
    <property type="match status" value="1"/>
</dbReference>
<dbReference type="InterPro" id="IPR000515">
    <property type="entry name" value="MetI-like"/>
</dbReference>
<keyword evidence="2 8" id="KW-0813">Transport</keyword>
<feature type="transmembrane region" description="Helical" evidence="8">
    <location>
        <begin position="12"/>
        <end position="33"/>
    </location>
</feature>
<reference evidence="11" key="1">
    <citation type="submission" date="2016-01" db="EMBL/GenBank/DDBJ databases">
        <title>Whole genome sequencing of Bhargavaea cecembensis T14.</title>
        <authorList>
            <person name="Hong K.W."/>
        </authorList>
    </citation>
    <scope>NUCLEOTIDE SEQUENCE [LARGE SCALE GENOMIC DNA]</scope>
    <source>
        <strain evidence="11">M19</strain>
    </source>
</reference>
<keyword evidence="7 8" id="KW-0472">Membrane</keyword>
<evidence type="ECO:0000256" key="8">
    <source>
        <dbReference type="RuleBase" id="RU363032"/>
    </source>
</evidence>
<evidence type="ECO:0000256" key="7">
    <source>
        <dbReference type="ARBA" id="ARBA00023136"/>
    </source>
</evidence>
<protein>
    <recommendedName>
        <fullName evidence="9">ABC transmembrane type-1 domain-containing protein</fullName>
    </recommendedName>
</protein>
<evidence type="ECO:0000313" key="11">
    <source>
        <dbReference type="Proteomes" id="UP000076510"/>
    </source>
</evidence>